<dbReference type="InterPro" id="IPR024989">
    <property type="entry name" value="MFS_assoc_dom"/>
</dbReference>
<evidence type="ECO:0000256" key="4">
    <source>
        <dbReference type="ARBA" id="ARBA00022989"/>
    </source>
</evidence>
<evidence type="ECO:0000256" key="6">
    <source>
        <dbReference type="SAM" id="Phobius"/>
    </source>
</evidence>
<dbReference type="EMBL" id="OU898281">
    <property type="protein sequence ID" value="CAG9835863.1"/>
    <property type="molecule type" value="Genomic_DNA"/>
</dbReference>
<keyword evidence="3 6" id="KW-0812">Transmembrane</keyword>
<keyword evidence="9" id="KW-1185">Reference proteome</keyword>
<feature type="transmembrane region" description="Helical" evidence="6">
    <location>
        <begin position="561"/>
        <end position="585"/>
    </location>
</feature>
<dbReference type="AlphaFoldDB" id="A0A9N9T7D7"/>
<dbReference type="InterPro" id="IPR036259">
    <property type="entry name" value="MFS_trans_sf"/>
</dbReference>
<feature type="transmembrane region" description="Helical" evidence="6">
    <location>
        <begin position="526"/>
        <end position="549"/>
    </location>
</feature>
<comment type="subcellular location">
    <subcellularLocation>
        <location evidence="1">Membrane</location>
        <topology evidence="1">Multi-pass membrane protein</topology>
    </subcellularLocation>
</comment>
<organism evidence="8 9">
    <name type="scientific">Diabrotica balteata</name>
    <name type="common">Banded cucumber beetle</name>
    <dbReference type="NCBI Taxonomy" id="107213"/>
    <lineage>
        <taxon>Eukaryota</taxon>
        <taxon>Metazoa</taxon>
        <taxon>Ecdysozoa</taxon>
        <taxon>Arthropoda</taxon>
        <taxon>Hexapoda</taxon>
        <taxon>Insecta</taxon>
        <taxon>Pterygota</taxon>
        <taxon>Neoptera</taxon>
        <taxon>Endopterygota</taxon>
        <taxon>Coleoptera</taxon>
        <taxon>Polyphaga</taxon>
        <taxon>Cucujiformia</taxon>
        <taxon>Chrysomeloidea</taxon>
        <taxon>Chrysomelidae</taxon>
        <taxon>Galerucinae</taxon>
        <taxon>Diabroticina</taxon>
        <taxon>Diabroticites</taxon>
        <taxon>Diabrotica</taxon>
    </lineage>
</organism>
<evidence type="ECO:0000256" key="1">
    <source>
        <dbReference type="ARBA" id="ARBA00004141"/>
    </source>
</evidence>
<feature type="transmembrane region" description="Helical" evidence="6">
    <location>
        <begin position="382"/>
        <end position="403"/>
    </location>
</feature>
<proteinExistence type="inferred from homology"/>
<gene>
    <name evidence="8" type="ORF">DIABBA_LOCUS9023</name>
</gene>
<dbReference type="PANTHER" id="PTHR16172:SF27">
    <property type="entry name" value="FI19426P1"/>
    <property type="match status" value="1"/>
</dbReference>
<dbReference type="Gene3D" id="1.20.1250.20">
    <property type="entry name" value="MFS general substrate transporter like domains"/>
    <property type="match status" value="2"/>
</dbReference>
<dbReference type="Proteomes" id="UP001153709">
    <property type="component" value="Chromosome 6"/>
</dbReference>
<protein>
    <recommendedName>
        <fullName evidence="7">Major facilitator superfamily associated domain-containing protein</fullName>
    </recommendedName>
</protein>
<sequence length="666" mass="73942">MNINRNLISLKCILFLVFGAIGSLFPFLPLHMNSLGLSKDESIVVSIVAPIIALIGPLVAAPLADRLAGTSSNTSKGRNGAYLRVMIAVSLAFATILYWLLLVIPPIKKNANVTFICNEEGGYVLQDRCGTNCYDWNTDKGSLLVKNCIYTCNETSAYQVHESTLPPFEKESHEASGSDSDSYYDGETVPDVPELEVEVTTTPAPVVDTATGIYFEPHPHMCYRNDSGYDLCEVYTDYSKPINFHIGLKPSVPFSSPDNRTCKFPTFESFQCRIRPDVQKNLTYHVKDCKPIVICEIHNPYNNEDSLLERSQCGNSSFWLYIFVRSIADLFLAATVVLITTAVVIATRETSTGRGDIGKQFAAGALGFAIFAPIIGGCANGGYLESIICFTVLAALAVLLLLADNSIPLSPPEWWWHTRCGLLALPMSSVRKYGWEVASLGLVLFLLGVFWSAIDSFLPWHIVNEENGEPLVIGMTVTVGAIPAVIFLIFAEIVVDYCGHNNILIFCFVNYICHHLGLMFFDNAWYILICEWLEVFTLHIMYITAVLYLRHLVPRKFTACGQALPIIAHFCLGRCFGVLLGGLAFSDFNSEYVFQNVHKYFCVAAVVVAIIYFCLYHFYLKAYCIPPVHLPPAPAPALIQSMNGNGAYTPLRVYHNSKSKKGHFRY</sequence>
<evidence type="ECO:0000256" key="5">
    <source>
        <dbReference type="ARBA" id="ARBA00023136"/>
    </source>
</evidence>
<feature type="transmembrane region" description="Helical" evidence="6">
    <location>
        <begin position="357"/>
        <end position="376"/>
    </location>
</feature>
<dbReference type="SUPFAM" id="SSF103473">
    <property type="entry name" value="MFS general substrate transporter"/>
    <property type="match status" value="2"/>
</dbReference>
<dbReference type="GO" id="GO:0016020">
    <property type="term" value="C:membrane"/>
    <property type="evidence" value="ECO:0007669"/>
    <property type="project" value="UniProtKB-SubCell"/>
</dbReference>
<evidence type="ECO:0000259" key="7">
    <source>
        <dbReference type="Pfam" id="PF12832"/>
    </source>
</evidence>
<feature type="domain" description="Major facilitator superfamily associated" evidence="7">
    <location>
        <begin position="7"/>
        <end position="595"/>
    </location>
</feature>
<dbReference type="InterPro" id="IPR051717">
    <property type="entry name" value="MFS_MFSD6"/>
</dbReference>
<dbReference type="Pfam" id="PF12832">
    <property type="entry name" value="MFS_1_like"/>
    <property type="match status" value="1"/>
</dbReference>
<evidence type="ECO:0000256" key="2">
    <source>
        <dbReference type="ARBA" id="ARBA00005241"/>
    </source>
</evidence>
<feature type="transmembrane region" description="Helical" evidence="6">
    <location>
        <begin position="85"/>
        <end position="104"/>
    </location>
</feature>
<dbReference type="OrthoDB" id="6414167at2759"/>
<evidence type="ECO:0000313" key="9">
    <source>
        <dbReference type="Proteomes" id="UP001153709"/>
    </source>
</evidence>
<dbReference type="PANTHER" id="PTHR16172">
    <property type="entry name" value="MAJOR FACILITATOR SUPERFAMILY DOMAIN-CONTAINING PROTEIN 6-LIKE"/>
    <property type="match status" value="1"/>
</dbReference>
<feature type="transmembrane region" description="Helical" evidence="6">
    <location>
        <begin position="43"/>
        <end position="64"/>
    </location>
</feature>
<evidence type="ECO:0000256" key="3">
    <source>
        <dbReference type="ARBA" id="ARBA00022692"/>
    </source>
</evidence>
<feature type="transmembrane region" description="Helical" evidence="6">
    <location>
        <begin position="318"/>
        <end position="345"/>
    </location>
</feature>
<feature type="transmembrane region" description="Helical" evidence="6">
    <location>
        <begin position="471"/>
        <end position="491"/>
    </location>
</feature>
<comment type="similarity">
    <text evidence="2">Belongs to the major facilitator superfamily. MFSD6 family.</text>
</comment>
<keyword evidence="4 6" id="KW-1133">Transmembrane helix</keyword>
<feature type="transmembrane region" description="Helical" evidence="6">
    <location>
        <begin position="503"/>
        <end position="520"/>
    </location>
</feature>
<feature type="transmembrane region" description="Helical" evidence="6">
    <location>
        <begin position="12"/>
        <end position="31"/>
    </location>
</feature>
<accession>A0A9N9T7D7</accession>
<name>A0A9N9T7D7_DIABA</name>
<keyword evidence="5 6" id="KW-0472">Membrane</keyword>
<evidence type="ECO:0000313" key="8">
    <source>
        <dbReference type="EMBL" id="CAG9835863.1"/>
    </source>
</evidence>
<feature type="transmembrane region" description="Helical" evidence="6">
    <location>
        <begin position="597"/>
        <end position="619"/>
    </location>
</feature>
<reference evidence="8" key="1">
    <citation type="submission" date="2022-01" db="EMBL/GenBank/DDBJ databases">
        <authorList>
            <person name="King R."/>
        </authorList>
    </citation>
    <scope>NUCLEOTIDE SEQUENCE</scope>
</reference>